<evidence type="ECO:0000313" key="2">
    <source>
        <dbReference type="EMBL" id="RMA81163.1"/>
    </source>
</evidence>
<name>A0A3M0A7W4_9GAMM</name>
<evidence type="ECO:0000313" key="3">
    <source>
        <dbReference type="Proteomes" id="UP000267187"/>
    </source>
</evidence>
<proteinExistence type="predicted"/>
<reference evidence="2 3" key="1">
    <citation type="submission" date="2018-10" db="EMBL/GenBank/DDBJ databases">
        <title>Genomic Encyclopedia of Type Strains, Phase IV (KMG-IV): sequencing the most valuable type-strain genomes for metagenomic binning, comparative biology and taxonomic classification.</title>
        <authorList>
            <person name="Goeker M."/>
        </authorList>
    </citation>
    <scope>NUCLEOTIDE SEQUENCE [LARGE SCALE GENOMIC DNA]</scope>
    <source>
        <strain evidence="2 3">DSM 25080</strain>
    </source>
</reference>
<evidence type="ECO:0008006" key="4">
    <source>
        <dbReference type="Google" id="ProtNLM"/>
    </source>
</evidence>
<comment type="caution">
    <text evidence="2">The sequence shown here is derived from an EMBL/GenBank/DDBJ whole genome shotgun (WGS) entry which is preliminary data.</text>
</comment>
<gene>
    <name evidence="2" type="ORF">DFR27_0961</name>
</gene>
<dbReference type="OrthoDB" id="7063662at2"/>
<feature type="chain" id="PRO_5018156118" description="SmpA/OmlA family protein" evidence="1">
    <location>
        <begin position="18"/>
        <end position="94"/>
    </location>
</feature>
<accession>A0A3M0A7W4</accession>
<keyword evidence="1" id="KW-0732">Signal</keyword>
<dbReference type="AlphaFoldDB" id="A0A3M0A7W4"/>
<keyword evidence="3" id="KW-1185">Reference proteome</keyword>
<protein>
    <recommendedName>
        <fullName evidence="4">SmpA/OmlA family protein</fullName>
    </recommendedName>
</protein>
<feature type="signal peptide" evidence="1">
    <location>
        <begin position="1"/>
        <end position="17"/>
    </location>
</feature>
<dbReference type="RefSeq" id="WP_121876319.1">
    <property type="nucleotide sequence ID" value="NZ_REFJ01000002.1"/>
</dbReference>
<dbReference type="Proteomes" id="UP000267187">
    <property type="component" value="Unassembled WGS sequence"/>
</dbReference>
<sequence>MKLAVVCLLLSLTLVSADVLSEEIVIPVGQQGNNELTLPANGQTQLEVLTAFGEPASESMPIGDPAISKWHYEHFIVVFEEDRVLSAVRKVESE</sequence>
<organism evidence="2 3">
    <name type="scientific">Umboniibacter marinipuniceus</name>
    <dbReference type="NCBI Taxonomy" id="569599"/>
    <lineage>
        <taxon>Bacteria</taxon>
        <taxon>Pseudomonadati</taxon>
        <taxon>Pseudomonadota</taxon>
        <taxon>Gammaproteobacteria</taxon>
        <taxon>Cellvibrionales</taxon>
        <taxon>Cellvibrionaceae</taxon>
        <taxon>Umboniibacter</taxon>
    </lineage>
</organism>
<dbReference type="EMBL" id="REFJ01000002">
    <property type="protein sequence ID" value="RMA81163.1"/>
    <property type="molecule type" value="Genomic_DNA"/>
</dbReference>
<evidence type="ECO:0000256" key="1">
    <source>
        <dbReference type="SAM" id="SignalP"/>
    </source>
</evidence>